<dbReference type="Pfam" id="PF00982">
    <property type="entry name" value="Glyco_transf_20"/>
    <property type="match status" value="1"/>
</dbReference>
<proteinExistence type="predicted"/>
<gene>
    <name evidence="6" type="ORF">AG1IA_05577</name>
</gene>
<accession>L8WUD0</accession>
<dbReference type="GO" id="GO:0005946">
    <property type="term" value="C:alpha,alpha-trehalose-phosphate synthase complex (UDP-forming)"/>
    <property type="evidence" value="ECO:0007669"/>
    <property type="project" value="TreeGrafter"/>
</dbReference>
<evidence type="ECO:0000256" key="4">
    <source>
        <dbReference type="SAM" id="MobiDB-lite"/>
    </source>
</evidence>
<dbReference type="InterPro" id="IPR036412">
    <property type="entry name" value="HAD-like_sf"/>
</dbReference>
<dbReference type="GO" id="GO:0004672">
    <property type="term" value="F:protein kinase activity"/>
    <property type="evidence" value="ECO:0007669"/>
    <property type="project" value="InterPro"/>
</dbReference>
<dbReference type="PANTHER" id="PTHR10788:SF15">
    <property type="entry name" value="TREHALOSE SYNTHASE COMPLEX REGULATORY SUBUNIT TPS3-RELATED"/>
    <property type="match status" value="1"/>
</dbReference>
<dbReference type="InterPro" id="IPR001830">
    <property type="entry name" value="Glyco_trans_20"/>
</dbReference>
<feature type="region of interest" description="Disordered" evidence="4">
    <location>
        <begin position="584"/>
        <end position="604"/>
    </location>
</feature>
<evidence type="ECO:0000256" key="2">
    <source>
        <dbReference type="ARBA" id="ARBA00022840"/>
    </source>
</evidence>
<dbReference type="SMART" id="SM00220">
    <property type="entry name" value="S_TKc"/>
    <property type="match status" value="1"/>
</dbReference>
<dbReference type="GO" id="GO:0003825">
    <property type="term" value="F:alpha,alpha-trehalose-phosphate synthase (UDP-forming) activity"/>
    <property type="evidence" value="ECO:0007669"/>
    <property type="project" value="TreeGrafter"/>
</dbReference>
<dbReference type="PANTHER" id="PTHR10788">
    <property type="entry name" value="TREHALOSE-6-PHOSPHATE SYNTHASE"/>
    <property type="match status" value="1"/>
</dbReference>
<keyword evidence="1 3" id="KW-0547">Nucleotide-binding</keyword>
<dbReference type="SUPFAM" id="SSF56784">
    <property type="entry name" value="HAD-like"/>
    <property type="match status" value="1"/>
</dbReference>
<dbReference type="InterPro" id="IPR008984">
    <property type="entry name" value="SMAD_FHA_dom_sf"/>
</dbReference>
<comment type="caution">
    <text evidence="6">The sequence shown here is derived from an EMBL/GenBank/DDBJ whole genome shotgun (WGS) entry which is preliminary data.</text>
</comment>
<dbReference type="Gene3D" id="3.40.50.2000">
    <property type="entry name" value="Glycogen Phosphorylase B"/>
    <property type="match status" value="2"/>
</dbReference>
<evidence type="ECO:0000256" key="3">
    <source>
        <dbReference type="PROSITE-ProRule" id="PRU10141"/>
    </source>
</evidence>
<dbReference type="STRING" id="983506.L8WUD0"/>
<dbReference type="Proteomes" id="UP000011668">
    <property type="component" value="Unassembled WGS sequence"/>
</dbReference>
<evidence type="ECO:0000313" key="6">
    <source>
        <dbReference type="EMBL" id="ELU40387.1"/>
    </source>
</evidence>
<dbReference type="InterPro" id="IPR000719">
    <property type="entry name" value="Prot_kinase_dom"/>
</dbReference>
<dbReference type="GO" id="GO:0005992">
    <property type="term" value="P:trehalose biosynthetic process"/>
    <property type="evidence" value="ECO:0007669"/>
    <property type="project" value="InterPro"/>
</dbReference>
<dbReference type="OrthoDB" id="755951at2759"/>
<dbReference type="Gene3D" id="1.10.510.10">
    <property type="entry name" value="Transferase(Phosphotransferase) domain 1"/>
    <property type="match status" value="1"/>
</dbReference>
<dbReference type="InterPro" id="IPR017441">
    <property type="entry name" value="Protein_kinase_ATP_BS"/>
</dbReference>
<dbReference type="GO" id="GO:0005524">
    <property type="term" value="F:ATP binding"/>
    <property type="evidence" value="ECO:0007669"/>
    <property type="project" value="UniProtKB-UniRule"/>
</dbReference>
<dbReference type="PROSITE" id="PS00108">
    <property type="entry name" value="PROTEIN_KINASE_ST"/>
    <property type="match status" value="1"/>
</dbReference>
<reference evidence="6 7" key="1">
    <citation type="journal article" date="2013" name="Nat. Commun.">
        <title>The evolution and pathogenic mechanisms of the rice sheath blight pathogen.</title>
        <authorList>
            <person name="Zheng A."/>
            <person name="Lin R."/>
            <person name="Xu L."/>
            <person name="Qin P."/>
            <person name="Tang C."/>
            <person name="Ai P."/>
            <person name="Zhang D."/>
            <person name="Liu Y."/>
            <person name="Sun Z."/>
            <person name="Feng H."/>
            <person name="Wang Y."/>
            <person name="Chen Y."/>
            <person name="Liang X."/>
            <person name="Fu R."/>
            <person name="Li Q."/>
            <person name="Zhang J."/>
            <person name="Yu X."/>
            <person name="Xie Z."/>
            <person name="Ding L."/>
            <person name="Guan P."/>
            <person name="Tang J."/>
            <person name="Liang Y."/>
            <person name="Wang S."/>
            <person name="Deng Q."/>
            <person name="Li S."/>
            <person name="Zhu J."/>
            <person name="Wang L."/>
            <person name="Liu H."/>
            <person name="Li P."/>
        </authorList>
    </citation>
    <scope>NUCLEOTIDE SEQUENCE [LARGE SCALE GENOMIC DNA]</scope>
    <source>
        <strain evidence="7">AG-1 IA</strain>
    </source>
</reference>
<name>L8WUD0_THACA</name>
<dbReference type="SUPFAM" id="SSF49879">
    <property type="entry name" value="SMAD/FHA domain"/>
    <property type="match status" value="1"/>
</dbReference>
<feature type="region of interest" description="Disordered" evidence="4">
    <location>
        <begin position="894"/>
        <end position="924"/>
    </location>
</feature>
<dbReference type="Pfam" id="PF00069">
    <property type="entry name" value="Pkinase"/>
    <property type="match status" value="1"/>
</dbReference>
<feature type="binding site" evidence="3">
    <location>
        <position position="406"/>
    </location>
    <ligand>
        <name>ATP</name>
        <dbReference type="ChEBI" id="CHEBI:30616"/>
    </ligand>
</feature>
<keyword evidence="7" id="KW-1185">Reference proteome</keyword>
<dbReference type="PROSITE" id="PS50011">
    <property type="entry name" value="PROTEIN_KINASE_DOM"/>
    <property type="match status" value="1"/>
</dbReference>
<dbReference type="InterPro" id="IPR011009">
    <property type="entry name" value="Kinase-like_dom_sf"/>
</dbReference>
<keyword evidence="2 3" id="KW-0067">ATP-binding</keyword>
<dbReference type="SUPFAM" id="SSF53756">
    <property type="entry name" value="UDP-Glycosyltransferase/glycogen phosphorylase"/>
    <property type="match status" value="1"/>
</dbReference>
<evidence type="ECO:0000256" key="1">
    <source>
        <dbReference type="ARBA" id="ARBA00022741"/>
    </source>
</evidence>
<dbReference type="PROSITE" id="PS00107">
    <property type="entry name" value="PROTEIN_KINASE_ATP"/>
    <property type="match status" value="1"/>
</dbReference>
<protein>
    <submittedName>
        <fullName evidence="6">Alpha,alpha-trehalose-phosphate synthase</fullName>
    </submittedName>
</protein>
<dbReference type="GO" id="GO:0004805">
    <property type="term" value="F:trehalose-phosphatase activity"/>
    <property type="evidence" value="ECO:0007669"/>
    <property type="project" value="TreeGrafter"/>
</dbReference>
<dbReference type="EMBL" id="AFRT01001438">
    <property type="protein sequence ID" value="ELU40387.1"/>
    <property type="molecule type" value="Genomic_DNA"/>
</dbReference>
<dbReference type="Gene3D" id="2.60.200.20">
    <property type="match status" value="1"/>
</dbReference>
<dbReference type="SUPFAM" id="SSF56112">
    <property type="entry name" value="Protein kinase-like (PK-like)"/>
    <property type="match status" value="1"/>
</dbReference>
<dbReference type="InterPro" id="IPR003337">
    <property type="entry name" value="Trehalose_PPase"/>
</dbReference>
<feature type="region of interest" description="Disordered" evidence="4">
    <location>
        <begin position="162"/>
        <end position="182"/>
    </location>
</feature>
<dbReference type="CDD" id="cd03788">
    <property type="entry name" value="GT20_TPS"/>
    <property type="match status" value="1"/>
</dbReference>
<feature type="compositionally biased region" description="Polar residues" evidence="4">
    <location>
        <begin position="894"/>
        <end position="906"/>
    </location>
</feature>
<sequence>MCMGTPNCNQCAQIWNSFFSARGSNGGHLTHSLINEKPTTNLGIQWYLADDERSSFEPPPPSMIIGQCLVNSTSTRRYNTGRNRFFSPTLPRGSWDHTKGKDTAKLTSMHQVVVYRSHSMLTYACLHSPQPRARTMGSILRPRLLVSACMYPRTWHSTPNTVGIRRAPTIPNRSPTMPSAVPSFASFPSLTDTIPSKPRKRILDENCSPTAAWTDKRVKSKHGGMATTTGALSPVSARVCATATDKDIVARLTTSDEFDLSHGGYYMWRFYNVRAEFATDVEVVLGHPTTVGRGTHWVASSEGGTIVSCEDLSSNGLLWNNHKIRRTAIILHHGDILQIPGSQVFHVEMDKHAGGKAMPFDPTPPQRPRERVVGNYVITSHMLGSGHFAKVHLGFDSVKQRQVACKTIKTSRVAEVLKEPNINRVLGYTEEDPWTHIFLELSTGGDLFTYITSQGMLQEGEAKFLGYQLMLGLVVGYMHNLNVSHRDLKPENILICAPRAYPRVQIADFGLARDRSNEPAFSAVGTMAYLPPEAVVGLIGRPCPSGRNGERRGYDGKKVDCWSLGVTLYTMLCGMHPFDCGGQSQQTARQNASQPSQAKLSESQQSEADAVVVCDRILNGWVDMCFPPWQSMPDARSIVRKLLVYEPDLRCSVASAVQHLWIQKDITQLDKLYRDLTKMNPAASPSELAHKQNLWKMDIWAWPKIFPTSSRASDLDTFLSSALVKLAIFTRYDPREARLPEYLPHPGEIVRNQPKLSYHLPTMSTATLQKHRVIIASLFLPTTINFDPDATLRTPLLRAQASNMLVGTGAPSSDEDAHKIAAKISLSSPVTPTGPPQPPKVPVRPKFDTRLKSIVDDLTLRVESGSPVPTPAPEAVPNPFSSFTAMATVLRNESPTSAAAHQNLNTKALVPPRSRRLSRSSNVRLRSPSSSLRIRPDIPVEDFVLEPSAHANGGLNNAVNSARHTLAQKLWIGVLDVPAATIKEEDRPRIERTLRSQADSIPVWITEEEFQQHYDVFCHQVLWPSLHYAVPDAPKTKTFYESTSFEQYKAVNERFADAIVKEYKEGDVVWVNDYHLLLVPQMVRAKLPNEGADSRMPGSVRESLLRGMLGADVVGFQTHNYARHFRQTVSRILTLEALPGGIDLGSSLCEVAIFPIGIDVRALSEKRRDPAVQEWVDVLKERYAGMKMIVGRDKLDEVQGVRQKLLAFEAFLEKYTEFQGKVVLIQVALATTEENESQVAVFDVVSRINSRFSTLTYQPIVFLHTQDLTFSQYLALLTVADAFFVASLREGMALRTHEFVECQEGKKRPSPLILSEFTGSYSYTGFRSCVSVNPWDSRKTAEGIYTALTMGDEDCMTRWKDLHKHVTTQTAQAFVTSFVTRCIRTHMEYQRRALSEVPQIDPSKIFPNTTPEEKRLVFIDWEGALWNEDPRITWHSGFSPPASKLEVVRKLLANAQNEVWILSGMGVQGGLEKIAAELPGVGLVAENGCMLKPPGQSEWINLVPDFNLDWKGPALEILTYYTDRTPGTFVENRGASVCWRFGNEERDEAAQKWVRRSSAEAQNHIWDSTAVGTILSSHETDKPILPRSTSEDVALLSPGSPVSLRGPQPPGQHQSVPILYIGTDEHLTRRLNELSAAETCAAGGRATFAKWRIDSTQIGDLLAAFS</sequence>
<dbReference type="GO" id="GO:0005829">
    <property type="term" value="C:cytosol"/>
    <property type="evidence" value="ECO:0007669"/>
    <property type="project" value="TreeGrafter"/>
</dbReference>
<evidence type="ECO:0000313" key="7">
    <source>
        <dbReference type="Proteomes" id="UP000011668"/>
    </source>
</evidence>
<dbReference type="Pfam" id="PF02358">
    <property type="entry name" value="Trehalose_PPase"/>
    <property type="match status" value="1"/>
</dbReference>
<organism evidence="6 7">
    <name type="scientific">Thanatephorus cucumeris (strain AG1-IA)</name>
    <name type="common">Rice sheath blight fungus</name>
    <name type="synonym">Rhizoctonia solani</name>
    <dbReference type="NCBI Taxonomy" id="983506"/>
    <lineage>
        <taxon>Eukaryota</taxon>
        <taxon>Fungi</taxon>
        <taxon>Dikarya</taxon>
        <taxon>Basidiomycota</taxon>
        <taxon>Agaricomycotina</taxon>
        <taxon>Agaricomycetes</taxon>
        <taxon>Cantharellales</taxon>
        <taxon>Ceratobasidiaceae</taxon>
        <taxon>Rhizoctonia</taxon>
        <taxon>Rhizoctonia solani AG-1</taxon>
    </lineage>
</organism>
<feature type="domain" description="Protein kinase" evidence="5">
    <location>
        <begin position="377"/>
        <end position="662"/>
    </location>
</feature>
<dbReference type="HOGENOM" id="CLU_241976_0_0_1"/>
<dbReference type="InterPro" id="IPR008271">
    <property type="entry name" value="Ser/Thr_kinase_AS"/>
</dbReference>
<evidence type="ECO:0000259" key="5">
    <source>
        <dbReference type="PROSITE" id="PS50011"/>
    </source>
</evidence>